<dbReference type="Proteomes" id="UP001154282">
    <property type="component" value="Unassembled WGS sequence"/>
</dbReference>
<dbReference type="EMBL" id="CAMGYJ010000008">
    <property type="protein sequence ID" value="CAI0464253.1"/>
    <property type="molecule type" value="Genomic_DNA"/>
</dbReference>
<protein>
    <submittedName>
        <fullName evidence="1">Uncharacterized protein</fullName>
    </submittedName>
</protein>
<reference evidence="1" key="1">
    <citation type="submission" date="2022-08" db="EMBL/GenBank/DDBJ databases">
        <authorList>
            <person name="Gutierrez-Valencia J."/>
        </authorList>
    </citation>
    <scope>NUCLEOTIDE SEQUENCE</scope>
</reference>
<proteinExistence type="predicted"/>
<evidence type="ECO:0000313" key="2">
    <source>
        <dbReference type="Proteomes" id="UP001154282"/>
    </source>
</evidence>
<organism evidence="1 2">
    <name type="scientific">Linum tenue</name>
    <dbReference type="NCBI Taxonomy" id="586396"/>
    <lineage>
        <taxon>Eukaryota</taxon>
        <taxon>Viridiplantae</taxon>
        <taxon>Streptophyta</taxon>
        <taxon>Embryophyta</taxon>
        <taxon>Tracheophyta</taxon>
        <taxon>Spermatophyta</taxon>
        <taxon>Magnoliopsida</taxon>
        <taxon>eudicotyledons</taxon>
        <taxon>Gunneridae</taxon>
        <taxon>Pentapetalae</taxon>
        <taxon>rosids</taxon>
        <taxon>fabids</taxon>
        <taxon>Malpighiales</taxon>
        <taxon>Linaceae</taxon>
        <taxon>Linum</taxon>
    </lineage>
</organism>
<accession>A0AAV0P077</accession>
<evidence type="ECO:0000313" key="1">
    <source>
        <dbReference type="EMBL" id="CAI0464253.1"/>
    </source>
</evidence>
<keyword evidence="2" id="KW-1185">Reference proteome</keyword>
<name>A0AAV0P077_9ROSI</name>
<sequence>MVLKSRNKMAEQPLPHEENFLPGIIPKLTNKLMDSYKSGGGYGSNNTCKEFRYGGAYRA</sequence>
<gene>
    <name evidence="1" type="ORF">LITE_LOCUS36108</name>
</gene>
<comment type="caution">
    <text evidence="1">The sequence shown here is derived from an EMBL/GenBank/DDBJ whole genome shotgun (WGS) entry which is preliminary data.</text>
</comment>
<dbReference type="AlphaFoldDB" id="A0AAV0P077"/>